<evidence type="ECO:0000313" key="10">
    <source>
        <dbReference type="WBParaSite" id="ASIM_0001196301-mRNA-1"/>
    </source>
</evidence>
<feature type="active site" evidence="6">
    <location>
        <position position="16"/>
    </location>
</feature>
<dbReference type="EMBL" id="UYRR01031068">
    <property type="protein sequence ID" value="VDK45046.1"/>
    <property type="molecule type" value="Genomic_DNA"/>
</dbReference>
<dbReference type="PANTHER" id="PTHR13291">
    <property type="entry name" value="JOSEPHIN 1, 2"/>
    <property type="match status" value="1"/>
</dbReference>
<reference evidence="8 9" key="2">
    <citation type="submission" date="2018-11" db="EMBL/GenBank/DDBJ databases">
        <authorList>
            <consortium name="Pathogen Informatics"/>
        </authorList>
    </citation>
    <scope>NUCLEOTIDE SEQUENCE [LARGE SCALE GENOMIC DNA]</scope>
</reference>
<keyword evidence="5 6" id="KW-0378">Hydrolase</keyword>
<proteinExistence type="predicted"/>
<dbReference type="InterPro" id="IPR040053">
    <property type="entry name" value="JOSD1/2"/>
</dbReference>
<organism evidence="10">
    <name type="scientific">Anisakis simplex</name>
    <name type="common">Herring worm</name>
    <dbReference type="NCBI Taxonomy" id="6269"/>
    <lineage>
        <taxon>Eukaryota</taxon>
        <taxon>Metazoa</taxon>
        <taxon>Ecdysozoa</taxon>
        <taxon>Nematoda</taxon>
        <taxon>Chromadorea</taxon>
        <taxon>Rhabditida</taxon>
        <taxon>Spirurina</taxon>
        <taxon>Ascaridomorpha</taxon>
        <taxon>Ascaridoidea</taxon>
        <taxon>Anisakidae</taxon>
        <taxon>Anisakis</taxon>
        <taxon>Anisakis simplex complex</taxon>
    </lineage>
</organism>
<evidence type="ECO:0000259" key="7">
    <source>
        <dbReference type="PROSITE" id="PS50957"/>
    </source>
</evidence>
<dbReference type="Pfam" id="PF02099">
    <property type="entry name" value="Josephin"/>
    <property type="match status" value="1"/>
</dbReference>
<gene>
    <name evidence="8" type="ORF">ASIM_LOCUS11429</name>
</gene>
<dbReference type="Gene3D" id="3.90.70.40">
    <property type="match status" value="1"/>
</dbReference>
<accession>A0A0M3JUT8</accession>
<dbReference type="SMART" id="SM01246">
    <property type="entry name" value="Josephin"/>
    <property type="match status" value="1"/>
</dbReference>
<keyword evidence="3" id="KW-0645">Protease</keyword>
<dbReference type="WBParaSite" id="ASIM_0001196301-mRNA-1">
    <property type="protein sequence ID" value="ASIM_0001196301-mRNA-1"/>
    <property type="gene ID" value="ASIM_0001196301"/>
</dbReference>
<evidence type="ECO:0000256" key="2">
    <source>
        <dbReference type="ARBA" id="ARBA00012759"/>
    </source>
</evidence>
<feature type="active site" evidence="6">
    <location>
        <position position="129"/>
    </location>
</feature>
<evidence type="ECO:0000256" key="4">
    <source>
        <dbReference type="ARBA" id="ARBA00022786"/>
    </source>
</evidence>
<keyword evidence="9" id="KW-1185">Reference proteome</keyword>
<evidence type="ECO:0000313" key="9">
    <source>
        <dbReference type="Proteomes" id="UP000267096"/>
    </source>
</evidence>
<evidence type="ECO:0000256" key="5">
    <source>
        <dbReference type="ARBA" id="ARBA00022801"/>
    </source>
</evidence>
<evidence type="ECO:0000256" key="3">
    <source>
        <dbReference type="ARBA" id="ARBA00022670"/>
    </source>
</evidence>
<dbReference type="PANTHER" id="PTHR13291:SF0">
    <property type="entry name" value="JOSEPHIN-LIKE PROTEIN"/>
    <property type="match status" value="1"/>
</dbReference>
<dbReference type="OrthoDB" id="422700at2759"/>
<feature type="domain" description="Josephin" evidence="7">
    <location>
        <begin position="3"/>
        <end position="169"/>
    </location>
</feature>
<protein>
    <recommendedName>
        <fullName evidence="2">ubiquitinyl hydrolase 1</fullName>
        <ecNumber evidence="2">3.4.19.12</ecNumber>
    </recommendedName>
</protein>
<name>A0A0M3JUT8_ANISI</name>
<dbReference type="PROSITE" id="PS50957">
    <property type="entry name" value="JOSEPHIN"/>
    <property type="match status" value="1"/>
</dbReference>
<keyword evidence="4" id="KW-0833">Ubl conjugation pathway</keyword>
<dbReference type="AlphaFoldDB" id="A0A0M3JUT8"/>
<dbReference type="InterPro" id="IPR006155">
    <property type="entry name" value="Josephin"/>
</dbReference>
<evidence type="ECO:0000313" key="8">
    <source>
        <dbReference type="EMBL" id="VDK45046.1"/>
    </source>
</evidence>
<feature type="active site" evidence="6">
    <location>
        <position position="113"/>
    </location>
</feature>
<dbReference type="Proteomes" id="UP000267096">
    <property type="component" value="Unassembled WGS sequence"/>
</dbReference>
<evidence type="ECO:0000256" key="1">
    <source>
        <dbReference type="ARBA" id="ARBA00000707"/>
    </source>
</evidence>
<dbReference type="PRINTS" id="PR01233">
    <property type="entry name" value="JOSEPHIN"/>
</dbReference>
<dbReference type="GO" id="GO:0006508">
    <property type="term" value="P:proteolysis"/>
    <property type="evidence" value="ECO:0007669"/>
    <property type="project" value="UniProtKB-KW"/>
</dbReference>
<sequence>MEDVNIYHEKQRLQLCLLHTLNNLLQKEAFTKYDLDCIAESLHDSRWFNRHRSIFGTGDYDVNVLIAALETHHLQVVWFDARRSTADIDQTKVIGYIFNVNSRGWLPLFSGRHWFAVREVGSAGFFNFDSKKSEPEPIKDFYQFADKLLAEGSQLMLVVKPENAGICMP</sequence>
<reference evidence="10" key="1">
    <citation type="submission" date="2017-02" db="UniProtKB">
        <authorList>
            <consortium name="WormBaseParasite"/>
        </authorList>
    </citation>
    <scope>IDENTIFICATION</scope>
</reference>
<evidence type="ECO:0000256" key="6">
    <source>
        <dbReference type="PROSITE-ProRule" id="PRU00331"/>
    </source>
</evidence>
<comment type="catalytic activity">
    <reaction evidence="1">
        <text>Thiol-dependent hydrolysis of ester, thioester, amide, peptide and isopeptide bonds formed by the C-terminal Gly of ubiquitin (a 76-residue protein attached to proteins as an intracellular targeting signal).</text>
        <dbReference type="EC" id="3.4.19.12"/>
    </reaction>
</comment>
<dbReference type="EC" id="3.4.19.12" evidence="2"/>
<dbReference type="GO" id="GO:0004843">
    <property type="term" value="F:cysteine-type deubiquitinase activity"/>
    <property type="evidence" value="ECO:0007669"/>
    <property type="project" value="UniProtKB-EC"/>
</dbReference>
<dbReference type="GO" id="GO:0016579">
    <property type="term" value="P:protein deubiquitination"/>
    <property type="evidence" value="ECO:0007669"/>
    <property type="project" value="InterPro"/>
</dbReference>